<comment type="caution">
    <text evidence="2">The sequence shown here is derived from an EMBL/GenBank/DDBJ whole genome shotgun (WGS) entry which is preliminary data.</text>
</comment>
<gene>
    <name evidence="2" type="ORF">B0H17DRAFT_1251230</name>
</gene>
<organism evidence="2 3">
    <name type="scientific">Mycena rosella</name>
    <name type="common">Pink bonnet</name>
    <name type="synonym">Agaricus rosellus</name>
    <dbReference type="NCBI Taxonomy" id="1033263"/>
    <lineage>
        <taxon>Eukaryota</taxon>
        <taxon>Fungi</taxon>
        <taxon>Dikarya</taxon>
        <taxon>Basidiomycota</taxon>
        <taxon>Agaricomycotina</taxon>
        <taxon>Agaricomycetes</taxon>
        <taxon>Agaricomycetidae</taxon>
        <taxon>Agaricales</taxon>
        <taxon>Marasmiineae</taxon>
        <taxon>Mycenaceae</taxon>
        <taxon>Mycena</taxon>
    </lineage>
</organism>
<dbReference type="Proteomes" id="UP001221757">
    <property type="component" value="Unassembled WGS sequence"/>
</dbReference>
<protein>
    <submittedName>
        <fullName evidence="2">Uncharacterized protein</fullName>
    </submittedName>
</protein>
<keyword evidence="3" id="KW-1185">Reference proteome</keyword>
<dbReference type="InterPro" id="IPR007364">
    <property type="entry name" value="SFM1-like"/>
</dbReference>
<evidence type="ECO:0000313" key="2">
    <source>
        <dbReference type="EMBL" id="KAJ7700367.1"/>
    </source>
</evidence>
<sequence>MRTLAGPTALLHFTHLTHLSAALRDSPSNVFRSAAELAGARCHRTGVFELLTQRRTPRAKVCLLDPTAAAPLAPDDGDRFRCFLFGVHMLHVHSYSLFRSFQGHPRRRPPRATAPPSCASLGSHAPPGPRADDDRHGVTKLGCSPTKRVRSPFHAKNAVKECDLYHRSPVPDHPPFTTLRTLPPGAFMDVDWSVYIPHL</sequence>
<dbReference type="Pfam" id="PF04252">
    <property type="entry name" value="SFM1-like"/>
    <property type="match status" value="1"/>
</dbReference>
<accession>A0AAD7GQ15</accession>
<feature type="region of interest" description="Disordered" evidence="1">
    <location>
        <begin position="103"/>
        <end position="138"/>
    </location>
</feature>
<evidence type="ECO:0000313" key="3">
    <source>
        <dbReference type="Proteomes" id="UP001221757"/>
    </source>
</evidence>
<proteinExistence type="predicted"/>
<dbReference type="EMBL" id="JARKIE010000020">
    <property type="protein sequence ID" value="KAJ7700367.1"/>
    <property type="molecule type" value="Genomic_DNA"/>
</dbReference>
<reference evidence="2" key="1">
    <citation type="submission" date="2023-03" db="EMBL/GenBank/DDBJ databases">
        <title>Massive genome expansion in bonnet fungi (Mycena s.s.) driven by repeated elements and novel gene families across ecological guilds.</title>
        <authorList>
            <consortium name="Lawrence Berkeley National Laboratory"/>
            <person name="Harder C.B."/>
            <person name="Miyauchi S."/>
            <person name="Viragh M."/>
            <person name="Kuo A."/>
            <person name="Thoen E."/>
            <person name="Andreopoulos B."/>
            <person name="Lu D."/>
            <person name="Skrede I."/>
            <person name="Drula E."/>
            <person name="Henrissat B."/>
            <person name="Morin E."/>
            <person name="Kohler A."/>
            <person name="Barry K."/>
            <person name="LaButti K."/>
            <person name="Morin E."/>
            <person name="Salamov A."/>
            <person name="Lipzen A."/>
            <person name="Mereny Z."/>
            <person name="Hegedus B."/>
            <person name="Baldrian P."/>
            <person name="Stursova M."/>
            <person name="Weitz H."/>
            <person name="Taylor A."/>
            <person name="Grigoriev I.V."/>
            <person name="Nagy L.G."/>
            <person name="Martin F."/>
            <person name="Kauserud H."/>
        </authorList>
    </citation>
    <scope>NUCLEOTIDE SEQUENCE</scope>
    <source>
        <strain evidence="2">CBHHK067</strain>
    </source>
</reference>
<evidence type="ECO:0000256" key="1">
    <source>
        <dbReference type="SAM" id="MobiDB-lite"/>
    </source>
</evidence>
<name>A0AAD7GQ15_MYCRO</name>
<dbReference type="GO" id="GO:0008168">
    <property type="term" value="F:methyltransferase activity"/>
    <property type="evidence" value="ECO:0007669"/>
    <property type="project" value="InterPro"/>
</dbReference>
<dbReference type="AlphaFoldDB" id="A0AAD7GQ15"/>